<feature type="non-terminal residue" evidence="1">
    <location>
        <position position="127"/>
    </location>
</feature>
<evidence type="ECO:0000313" key="2">
    <source>
        <dbReference type="Proteomes" id="UP001432027"/>
    </source>
</evidence>
<comment type="caution">
    <text evidence="1">The sequence shown here is derived from an EMBL/GenBank/DDBJ whole genome shotgun (WGS) entry which is preliminary data.</text>
</comment>
<proteinExistence type="predicted"/>
<keyword evidence="2" id="KW-1185">Reference proteome</keyword>
<name>A0AAV5SNM7_9BILA</name>
<sequence>MAEKIRIVWKISGHKESTVVDGSGISGSHQIMRILALGLGREKEIRSMRNRIMRTRSRNVARTVHLEILSVISVVVVCFERETSTANPALEASLVKQRSVLQRTHFIIEICGPFASEAWLLHYLNCI</sequence>
<dbReference type="EMBL" id="BTSX01000002">
    <property type="protein sequence ID" value="GMS84971.1"/>
    <property type="molecule type" value="Genomic_DNA"/>
</dbReference>
<gene>
    <name evidence="1" type="ORF">PENTCL1PPCAC_7146</name>
</gene>
<protein>
    <recommendedName>
        <fullName evidence="3">Ribosomal protein</fullName>
    </recommendedName>
</protein>
<organism evidence="1 2">
    <name type="scientific">Pristionchus entomophagus</name>
    <dbReference type="NCBI Taxonomy" id="358040"/>
    <lineage>
        <taxon>Eukaryota</taxon>
        <taxon>Metazoa</taxon>
        <taxon>Ecdysozoa</taxon>
        <taxon>Nematoda</taxon>
        <taxon>Chromadorea</taxon>
        <taxon>Rhabditida</taxon>
        <taxon>Rhabditina</taxon>
        <taxon>Diplogasteromorpha</taxon>
        <taxon>Diplogasteroidea</taxon>
        <taxon>Neodiplogasteridae</taxon>
        <taxon>Pristionchus</taxon>
    </lineage>
</organism>
<evidence type="ECO:0008006" key="3">
    <source>
        <dbReference type="Google" id="ProtNLM"/>
    </source>
</evidence>
<dbReference type="AlphaFoldDB" id="A0AAV5SNM7"/>
<dbReference type="Proteomes" id="UP001432027">
    <property type="component" value="Unassembled WGS sequence"/>
</dbReference>
<accession>A0AAV5SNM7</accession>
<reference evidence="1" key="1">
    <citation type="submission" date="2023-10" db="EMBL/GenBank/DDBJ databases">
        <title>Genome assembly of Pristionchus species.</title>
        <authorList>
            <person name="Yoshida K."/>
            <person name="Sommer R.J."/>
        </authorList>
    </citation>
    <scope>NUCLEOTIDE SEQUENCE</scope>
    <source>
        <strain evidence="1">RS0144</strain>
    </source>
</reference>
<evidence type="ECO:0000313" key="1">
    <source>
        <dbReference type="EMBL" id="GMS84971.1"/>
    </source>
</evidence>